<keyword evidence="5 7" id="KW-0472">Membrane</keyword>
<evidence type="ECO:0000313" key="10">
    <source>
        <dbReference type="Proteomes" id="UP001500051"/>
    </source>
</evidence>
<evidence type="ECO:0000256" key="5">
    <source>
        <dbReference type="ARBA" id="ARBA00023136"/>
    </source>
</evidence>
<name>A0ABP7EG85_9ACTN</name>
<feature type="transmembrane region" description="Helical" evidence="7">
    <location>
        <begin position="114"/>
        <end position="137"/>
    </location>
</feature>
<gene>
    <name evidence="9" type="ORF">GCM10022204_43590</name>
</gene>
<dbReference type="PANTHER" id="PTHR31566:SF0">
    <property type="entry name" value="CYTOCHROME C BIOGENESIS PROTEIN CCS1, CHLOROPLASTIC"/>
    <property type="match status" value="1"/>
</dbReference>
<evidence type="ECO:0000259" key="8">
    <source>
        <dbReference type="Pfam" id="PF05140"/>
    </source>
</evidence>
<dbReference type="InterPro" id="IPR023494">
    <property type="entry name" value="Cyt_c_bgen_Ccs1/CcsB/ResB"/>
</dbReference>
<evidence type="ECO:0000256" key="7">
    <source>
        <dbReference type="SAM" id="Phobius"/>
    </source>
</evidence>
<feature type="region of interest" description="Disordered" evidence="6">
    <location>
        <begin position="1"/>
        <end position="25"/>
    </location>
</feature>
<dbReference type="Pfam" id="PF05140">
    <property type="entry name" value="ResB"/>
    <property type="match status" value="1"/>
</dbReference>
<evidence type="ECO:0000256" key="3">
    <source>
        <dbReference type="ARBA" id="ARBA00022748"/>
    </source>
</evidence>
<dbReference type="EMBL" id="BAAAYX010000027">
    <property type="protein sequence ID" value="GAA3718760.1"/>
    <property type="molecule type" value="Genomic_DNA"/>
</dbReference>
<evidence type="ECO:0000256" key="4">
    <source>
        <dbReference type="ARBA" id="ARBA00022989"/>
    </source>
</evidence>
<evidence type="ECO:0000313" key="9">
    <source>
        <dbReference type="EMBL" id="GAA3718760.1"/>
    </source>
</evidence>
<dbReference type="RefSeq" id="WP_344814578.1">
    <property type="nucleotide sequence ID" value="NZ_BAAAYX010000027.1"/>
</dbReference>
<evidence type="ECO:0000256" key="6">
    <source>
        <dbReference type="SAM" id="MobiDB-lite"/>
    </source>
</evidence>
<feature type="domain" description="ResB-like" evidence="8">
    <location>
        <begin position="58"/>
        <end position="529"/>
    </location>
</feature>
<keyword evidence="4 7" id="KW-1133">Transmembrane helix</keyword>
<sequence>MSDTETQDAAASADPTRTSAAGSSDAGVVGAGVVGAGRAPALGVRGTLRWLWTQLTSMRTALVLLFALAVAAVPGSLVPQRDVSPIRVSDFIAQNPRIGPLYDTLGLFHVYTSAWFSAIYLLLFVSLVGCIIPRALVYAKALRSPPPRTPSNLSRLPAYATAELSADPADLDDRRVLRAAATELRRQRYRVVAHDGSVAAERGYLREAGNLVFHVSMVFLLLSVAVGGLYGFRGTSVVVVGQGFANNLTQYDDLSTGGWFSESQLRPFTIDVTDFRVAFETGPVQTGAARLFELDTMVTDRPGAPPYAATVEVNKPVRVDGTTVHLIGHGYAPVVKVTDGNGDVAYSGPVVFLPQDGNFTSLGVVKVPDGRPERLAFEGIFAPTAKIDDRGPRSIFPDALDPALYVNVWTGPPKTETGRPENVYSLDTTGLTQLKDAEGDPLRILLKPGTSFTLPDGKGTIEMTGVTRWVKLQMSDTPAIRAVLGAIVAAVIGLCLSLFVRPRRVWARVQTKADGSRLIEIGGLDRADARAGLDTDVADLATSVSTPDQHQRKQSR</sequence>
<feature type="transmembrane region" description="Helical" evidence="7">
    <location>
        <begin position="479"/>
        <end position="500"/>
    </location>
</feature>
<keyword evidence="3" id="KW-0201">Cytochrome c-type biogenesis</keyword>
<keyword evidence="2 7" id="KW-0812">Transmembrane</keyword>
<protein>
    <submittedName>
        <fullName evidence="9">Cytochrome c biogenesis protein ResB</fullName>
    </submittedName>
</protein>
<proteinExistence type="predicted"/>
<keyword evidence="10" id="KW-1185">Reference proteome</keyword>
<evidence type="ECO:0000256" key="1">
    <source>
        <dbReference type="ARBA" id="ARBA00004141"/>
    </source>
</evidence>
<dbReference type="InterPro" id="IPR007816">
    <property type="entry name" value="ResB-like_domain"/>
</dbReference>
<feature type="transmembrane region" description="Helical" evidence="7">
    <location>
        <begin position="211"/>
        <end position="232"/>
    </location>
</feature>
<dbReference type="Proteomes" id="UP001500051">
    <property type="component" value="Unassembled WGS sequence"/>
</dbReference>
<evidence type="ECO:0000256" key="2">
    <source>
        <dbReference type="ARBA" id="ARBA00022692"/>
    </source>
</evidence>
<accession>A0ABP7EG85</accession>
<feature type="transmembrane region" description="Helical" evidence="7">
    <location>
        <begin position="61"/>
        <end position="78"/>
    </location>
</feature>
<organism evidence="9 10">
    <name type="scientific">Microlunatus aurantiacus</name>
    <dbReference type="NCBI Taxonomy" id="446786"/>
    <lineage>
        <taxon>Bacteria</taxon>
        <taxon>Bacillati</taxon>
        <taxon>Actinomycetota</taxon>
        <taxon>Actinomycetes</taxon>
        <taxon>Propionibacteriales</taxon>
        <taxon>Propionibacteriaceae</taxon>
        <taxon>Microlunatus</taxon>
    </lineage>
</organism>
<reference evidence="10" key="1">
    <citation type="journal article" date="2019" name="Int. J. Syst. Evol. Microbiol.">
        <title>The Global Catalogue of Microorganisms (GCM) 10K type strain sequencing project: providing services to taxonomists for standard genome sequencing and annotation.</title>
        <authorList>
            <consortium name="The Broad Institute Genomics Platform"/>
            <consortium name="The Broad Institute Genome Sequencing Center for Infectious Disease"/>
            <person name="Wu L."/>
            <person name="Ma J."/>
        </authorList>
    </citation>
    <scope>NUCLEOTIDE SEQUENCE [LARGE SCALE GENOMIC DNA]</scope>
    <source>
        <strain evidence="10">JCM 16548</strain>
    </source>
</reference>
<comment type="caution">
    <text evidence="9">The sequence shown here is derived from an EMBL/GenBank/DDBJ whole genome shotgun (WGS) entry which is preliminary data.</text>
</comment>
<dbReference type="PANTHER" id="PTHR31566">
    <property type="entry name" value="CYTOCHROME C BIOGENESIS PROTEIN CCS1, CHLOROPLASTIC"/>
    <property type="match status" value="1"/>
</dbReference>
<comment type="subcellular location">
    <subcellularLocation>
        <location evidence="1">Membrane</location>
        <topology evidence="1">Multi-pass membrane protein</topology>
    </subcellularLocation>
</comment>